<dbReference type="PANTHER" id="PTHR48073:SF2">
    <property type="entry name" value="O-SUCCINYLBENZOATE SYNTHASE"/>
    <property type="match status" value="1"/>
</dbReference>
<dbReference type="SFLD" id="SFLDG00180">
    <property type="entry name" value="muconate_cycloisomerase"/>
    <property type="match status" value="1"/>
</dbReference>
<evidence type="ECO:0000256" key="1">
    <source>
        <dbReference type="ARBA" id="ARBA00022428"/>
    </source>
</evidence>
<proteinExistence type="predicted"/>
<keyword evidence="1" id="KW-0474">Menaquinone biosynthesis</keyword>
<dbReference type="AlphaFoldDB" id="A0A1L7CVS0"/>
<dbReference type="SUPFAM" id="SSF51604">
    <property type="entry name" value="Enolase C-terminal domain-like"/>
    <property type="match status" value="1"/>
</dbReference>
<evidence type="ECO:0000313" key="5">
    <source>
        <dbReference type="Proteomes" id="UP000185469"/>
    </source>
</evidence>
<dbReference type="Proteomes" id="UP000185469">
    <property type="component" value="Chromosome"/>
</dbReference>
<dbReference type="GO" id="GO:0003824">
    <property type="term" value="F:catalytic activity"/>
    <property type="evidence" value="ECO:0007669"/>
    <property type="project" value="UniProtKB-ARBA"/>
</dbReference>
<feature type="domain" description="Mandelate racemase/muconate lactonizing enzyme C-terminal" evidence="3">
    <location>
        <begin position="81"/>
        <end position="175"/>
    </location>
</feature>
<dbReference type="NCBIfam" id="NF002782">
    <property type="entry name" value="PRK02901.1"/>
    <property type="match status" value="1"/>
</dbReference>
<dbReference type="Gene3D" id="3.20.20.120">
    <property type="entry name" value="Enolase-like C-terminal domain"/>
    <property type="match status" value="1"/>
</dbReference>
<dbReference type="Pfam" id="PF18374">
    <property type="entry name" value="Enolase_like_N"/>
    <property type="match status" value="1"/>
</dbReference>
<dbReference type="SFLD" id="SFLDF00009">
    <property type="entry name" value="o-succinylbenzoate_synthase"/>
    <property type="match status" value="1"/>
</dbReference>
<gene>
    <name evidence="4" type="ORF">CSPHI_01280</name>
</gene>
<dbReference type="SFLD" id="SFLDS00001">
    <property type="entry name" value="Enolase"/>
    <property type="match status" value="1"/>
</dbReference>
<dbReference type="InterPro" id="IPR029017">
    <property type="entry name" value="Enolase-like_N"/>
</dbReference>
<dbReference type="Gene3D" id="3.30.390.10">
    <property type="entry name" value="Enolase-like, N-terminal domain"/>
    <property type="match status" value="1"/>
</dbReference>
<keyword evidence="2" id="KW-0479">Metal-binding</keyword>
<dbReference type="GO" id="GO:0009234">
    <property type="term" value="P:menaquinone biosynthetic process"/>
    <property type="evidence" value="ECO:0007669"/>
    <property type="project" value="UniProtKB-KW"/>
</dbReference>
<dbReference type="Pfam" id="PF13378">
    <property type="entry name" value="MR_MLE_C"/>
    <property type="match status" value="1"/>
</dbReference>
<protein>
    <submittedName>
        <fullName evidence="4">O-succinylbenzoate synthase</fullName>
    </submittedName>
</protein>
<accession>A0A1L7CVS0</accession>
<dbReference type="SMART" id="SM00922">
    <property type="entry name" value="MR_MLE"/>
    <property type="match status" value="1"/>
</dbReference>
<reference evidence="4 5" key="1">
    <citation type="submission" date="2014-08" db="EMBL/GenBank/DDBJ databases">
        <title>Complete genome sequence of Corynebacterium sphenisci CECT 5990(T) (=DSM 44792(T)), isolated from healthy wild penguins.</title>
        <authorList>
            <person name="Ruckert C."/>
            <person name="Albersmeier A."/>
            <person name="Winkler A."/>
            <person name="Kalinowski J."/>
        </authorList>
    </citation>
    <scope>NUCLEOTIDE SEQUENCE [LARGE SCALE GENOMIC DNA]</scope>
    <source>
        <strain evidence="4 5">DSM 44792</strain>
    </source>
</reference>
<name>A0A1L7CVS0_9CORY</name>
<keyword evidence="5" id="KW-1185">Reference proteome</keyword>
<dbReference type="InterPro" id="IPR013342">
    <property type="entry name" value="Mandelate_racemase_C"/>
</dbReference>
<evidence type="ECO:0000259" key="3">
    <source>
        <dbReference type="SMART" id="SM00922"/>
    </source>
</evidence>
<dbReference type="InterPro" id="IPR036849">
    <property type="entry name" value="Enolase-like_C_sf"/>
</dbReference>
<sequence>MLERARVLLLPLRTRFRGIEVREVLLVEGPAGWAEFSAFPEYPPAEAGRWLASCVEMGWTGPPPMLRERVPVNATVPAVAPGEVPEVLARYPGCTTVKVKIAGESGLAEDVARVAAVRAAAPGAAVRCDANGAYDVAGALAAARALTADGPLDYLEQPCATVAELAEVRRRVRAAGLPLRIAADESIRRAADPWAVVRARAADAAVVKAAPLGGPRALVALAGRLAARGLTVTVSSALESAVGMYAGLAAAAALPEPVPAGLATGSLYAADVAAPREIVDGTLAAVPVTPDPDRLAALAAPAAVRDRWFSRVRECVAAGALN</sequence>
<organism evidence="4 5">
    <name type="scientific">Corynebacterium sphenisci DSM 44792</name>
    <dbReference type="NCBI Taxonomy" id="1437874"/>
    <lineage>
        <taxon>Bacteria</taxon>
        <taxon>Bacillati</taxon>
        <taxon>Actinomycetota</taxon>
        <taxon>Actinomycetes</taxon>
        <taxon>Mycobacteriales</taxon>
        <taxon>Corynebacteriaceae</taxon>
        <taxon>Corynebacterium</taxon>
    </lineage>
</organism>
<dbReference type="GO" id="GO:0046872">
    <property type="term" value="F:metal ion binding"/>
    <property type="evidence" value="ECO:0007669"/>
    <property type="project" value="UniProtKB-KW"/>
</dbReference>
<dbReference type="STRING" id="1437874.CSPHI_01280"/>
<dbReference type="PANTHER" id="PTHR48073">
    <property type="entry name" value="O-SUCCINYLBENZOATE SYNTHASE-RELATED"/>
    <property type="match status" value="1"/>
</dbReference>
<evidence type="ECO:0000256" key="2">
    <source>
        <dbReference type="ARBA" id="ARBA00022723"/>
    </source>
</evidence>
<dbReference type="InterPro" id="IPR029065">
    <property type="entry name" value="Enolase_C-like"/>
</dbReference>
<dbReference type="EMBL" id="CP009248">
    <property type="protein sequence ID" value="APT89943.1"/>
    <property type="molecule type" value="Genomic_DNA"/>
</dbReference>
<dbReference type="KEGG" id="csph:CSPHI_01280"/>
<evidence type="ECO:0000313" key="4">
    <source>
        <dbReference type="EMBL" id="APT89943.1"/>
    </source>
</evidence>